<organism evidence="2">
    <name type="scientific">marine metagenome</name>
    <dbReference type="NCBI Taxonomy" id="408172"/>
    <lineage>
        <taxon>unclassified sequences</taxon>
        <taxon>metagenomes</taxon>
        <taxon>ecological metagenomes</taxon>
    </lineage>
</organism>
<accession>A0A382H879</accession>
<gene>
    <name evidence="2" type="ORF">METZ01_LOCUS236266</name>
</gene>
<protein>
    <recommendedName>
        <fullName evidence="1">tRNA(Ile)-lysidine/2-thiocytidine synthase N-terminal domain-containing protein</fullName>
    </recommendedName>
</protein>
<sequence>MENFLKQVDENLTGLVSSGDKIVVGVSGGADSIALLQVLHLFSKTKNYDLVVAHVNHMTRGGESYVDADFVK</sequence>
<dbReference type="InterPro" id="IPR014729">
    <property type="entry name" value="Rossmann-like_a/b/a_fold"/>
</dbReference>
<dbReference type="SUPFAM" id="SSF52402">
    <property type="entry name" value="Adenine nucleotide alpha hydrolases-like"/>
    <property type="match status" value="1"/>
</dbReference>
<feature type="non-terminal residue" evidence="2">
    <location>
        <position position="72"/>
    </location>
</feature>
<dbReference type="Pfam" id="PF01171">
    <property type="entry name" value="ATP_bind_3"/>
    <property type="match status" value="1"/>
</dbReference>
<feature type="domain" description="tRNA(Ile)-lysidine/2-thiocytidine synthase N-terminal" evidence="1">
    <location>
        <begin position="21"/>
        <end position="72"/>
    </location>
</feature>
<proteinExistence type="predicted"/>
<dbReference type="Gene3D" id="3.40.50.620">
    <property type="entry name" value="HUPs"/>
    <property type="match status" value="1"/>
</dbReference>
<dbReference type="InterPro" id="IPR011063">
    <property type="entry name" value="TilS/TtcA_N"/>
</dbReference>
<name>A0A382H879_9ZZZZ</name>
<dbReference type="EMBL" id="UINC01059706">
    <property type="protein sequence ID" value="SVB83412.1"/>
    <property type="molecule type" value="Genomic_DNA"/>
</dbReference>
<reference evidence="2" key="1">
    <citation type="submission" date="2018-05" db="EMBL/GenBank/DDBJ databases">
        <authorList>
            <person name="Lanie J.A."/>
            <person name="Ng W.-L."/>
            <person name="Kazmierczak K.M."/>
            <person name="Andrzejewski T.M."/>
            <person name="Davidsen T.M."/>
            <person name="Wayne K.J."/>
            <person name="Tettelin H."/>
            <person name="Glass J.I."/>
            <person name="Rusch D."/>
            <person name="Podicherti R."/>
            <person name="Tsui H.-C.T."/>
            <person name="Winkler M.E."/>
        </authorList>
    </citation>
    <scope>NUCLEOTIDE SEQUENCE</scope>
</reference>
<evidence type="ECO:0000259" key="1">
    <source>
        <dbReference type="Pfam" id="PF01171"/>
    </source>
</evidence>
<evidence type="ECO:0000313" key="2">
    <source>
        <dbReference type="EMBL" id="SVB83412.1"/>
    </source>
</evidence>
<dbReference type="AlphaFoldDB" id="A0A382H879"/>